<dbReference type="GO" id="GO:0004594">
    <property type="term" value="F:pantothenate kinase activity"/>
    <property type="evidence" value="ECO:0007669"/>
    <property type="project" value="TreeGrafter"/>
</dbReference>
<gene>
    <name evidence="4" type="ORF">BCV71DRAFT_246140</name>
</gene>
<evidence type="ECO:0000313" key="4">
    <source>
        <dbReference type="EMBL" id="ORE13797.1"/>
    </source>
</evidence>
<dbReference type="SUPFAM" id="SSF53067">
    <property type="entry name" value="Actin-like ATPase domain"/>
    <property type="match status" value="2"/>
</dbReference>
<dbReference type="VEuPathDB" id="FungiDB:BCV72DRAFT_234209"/>
<evidence type="ECO:0000256" key="2">
    <source>
        <dbReference type="ARBA" id="ARBA00022840"/>
    </source>
</evidence>
<keyword evidence="4" id="KW-0418">Kinase</keyword>
<dbReference type="OMA" id="FKNPDIC"/>
<dbReference type="CDD" id="cd24123">
    <property type="entry name" value="ASKHA_NBD_PanK-II_Pank4"/>
    <property type="match status" value="1"/>
</dbReference>
<dbReference type="EMBL" id="KV921509">
    <property type="protein sequence ID" value="ORE13797.1"/>
    <property type="molecule type" value="Genomic_DNA"/>
</dbReference>
<dbReference type="FunFam" id="3.30.420.40:FF:000115">
    <property type="entry name" value="Pantothenate kinase PanK"/>
    <property type="match status" value="1"/>
</dbReference>
<dbReference type="Gene3D" id="3.30.420.510">
    <property type="match status" value="1"/>
</dbReference>
<dbReference type="Gene3D" id="3.30.420.40">
    <property type="match status" value="1"/>
</dbReference>
<keyword evidence="1" id="KW-0547">Nucleotide-binding</keyword>
<dbReference type="InterPro" id="IPR043129">
    <property type="entry name" value="ATPase_NBD"/>
</dbReference>
<dbReference type="PANTHER" id="PTHR12280:SF20">
    <property type="entry name" value="4'-PHOSPHOPANTETHEINE PHOSPHATASE"/>
    <property type="match status" value="1"/>
</dbReference>
<protein>
    <submittedName>
        <fullName evidence="4">Pantothenate kinase</fullName>
    </submittedName>
</protein>
<proteinExistence type="predicted"/>
<keyword evidence="2" id="KW-0067">ATP-binding</keyword>
<dbReference type="Pfam" id="PF03630">
    <property type="entry name" value="Fumble"/>
    <property type="match status" value="1"/>
</dbReference>
<dbReference type="AlphaFoldDB" id="A0A1X0RP47"/>
<dbReference type="GO" id="GO:0015937">
    <property type="term" value="P:coenzyme A biosynthetic process"/>
    <property type="evidence" value="ECO:0007669"/>
    <property type="project" value="UniProtKB-KW"/>
</dbReference>
<dbReference type="GO" id="GO:0005634">
    <property type="term" value="C:nucleus"/>
    <property type="evidence" value="ECO:0007669"/>
    <property type="project" value="TreeGrafter"/>
</dbReference>
<evidence type="ECO:0000313" key="5">
    <source>
        <dbReference type="Proteomes" id="UP000242381"/>
    </source>
</evidence>
<accession>A0A1X0RP47</accession>
<evidence type="ECO:0000256" key="3">
    <source>
        <dbReference type="ARBA" id="ARBA00022993"/>
    </source>
</evidence>
<dbReference type="NCBIfam" id="TIGR00555">
    <property type="entry name" value="panK_eukar"/>
    <property type="match status" value="1"/>
</dbReference>
<dbReference type="InterPro" id="IPR004567">
    <property type="entry name" value="Type_II_PanK"/>
</dbReference>
<dbReference type="GO" id="GO:0005524">
    <property type="term" value="F:ATP binding"/>
    <property type="evidence" value="ECO:0007669"/>
    <property type="project" value="UniProtKB-KW"/>
</dbReference>
<keyword evidence="4" id="KW-0808">Transferase</keyword>
<sequence length="369" mass="40843">MNKDKISIMNLDGASVSEATFAAHETRDIVLPNQNEHVAHVAIDIGGSLAKIVYFTSSANRKGGRLHFKKFETEKIDECIDYVAALMADARLEPRNNNNNLVLKATGGGAHLFYDKLKERLSGVIIEKEDEMDCLITGLNFFITEIPYEVFTYNEHDPEPMKFEKKANDLYPYMLVNIGSGVSILKVTGPDEFSRISGTSLGGGTLWGLMSLLTDATSFDDMLEMSKTGDNRNVDLLVGDIYGSDYSKLGLKSTRIASSFGKVFKKGVRQAQGKFQSPDIAKSLLFMVSNNIGQIAYLNAKQHNLTRIYFGGCFIRGHPITMNTLSYAINFWSNGEMKALFLRHEGHLGATGAFLKHGDAKSLIEMIHT</sequence>
<dbReference type="PANTHER" id="PTHR12280">
    <property type="entry name" value="PANTOTHENATE KINASE"/>
    <property type="match status" value="1"/>
</dbReference>
<organism evidence="4 5">
    <name type="scientific">Rhizopus microsporus</name>
    <dbReference type="NCBI Taxonomy" id="58291"/>
    <lineage>
        <taxon>Eukaryota</taxon>
        <taxon>Fungi</taxon>
        <taxon>Fungi incertae sedis</taxon>
        <taxon>Mucoromycota</taxon>
        <taxon>Mucoromycotina</taxon>
        <taxon>Mucoromycetes</taxon>
        <taxon>Mucorales</taxon>
        <taxon>Mucorineae</taxon>
        <taxon>Rhizopodaceae</taxon>
        <taxon>Rhizopus</taxon>
    </lineage>
</organism>
<reference evidence="4 5" key="1">
    <citation type="journal article" date="2016" name="Proc. Natl. Acad. Sci. U.S.A.">
        <title>Lipid metabolic changes in an early divergent fungus govern the establishment of a mutualistic symbiosis with endobacteria.</title>
        <authorList>
            <person name="Lastovetsky O.A."/>
            <person name="Gaspar M.L."/>
            <person name="Mondo S.J."/>
            <person name="LaButti K.M."/>
            <person name="Sandor L."/>
            <person name="Grigoriev I.V."/>
            <person name="Henry S.A."/>
            <person name="Pawlowska T.E."/>
        </authorList>
    </citation>
    <scope>NUCLEOTIDE SEQUENCE [LARGE SCALE GENOMIC DNA]</scope>
    <source>
        <strain evidence="4 5">ATCC 11559</strain>
    </source>
</reference>
<name>A0A1X0RP47_RHIZD</name>
<dbReference type="GO" id="GO:0005829">
    <property type="term" value="C:cytosol"/>
    <property type="evidence" value="ECO:0007669"/>
    <property type="project" value="TreeGrafter"/>
</dbReference>
<dbReference type="Proteomes" id="UP000242381">
    <property type="component" value="Unassembled WGS sequence"/>
</dbReference>
<keyword evidence="3" id="KW-0173">Coenzyme A biosynthesis</keyword>
<evidence type="ECO:0000256" key="1">
    <source>
        <dbReference type="ARBA" id="ARBA00022741"/>
    </source>
</evidence>